<evidence type="ECO:0000313" key="1">
    <source>
        <dbReference type="EMBL" id="ODR54231.1"/>
    </source>
</evidence>
<accession>A0A1E3UMG1</accession>
<protein>
    <submittedName>
        <fullName evidence="1">Uncharacterized protein</fullName>
    </submittedName>
</protein>
<name>A0A1E3UMG1_9FIRM</name>
<comment type="caution">
    <text evidence="1">The sequence shown here is derived from an EMBL/GenBank/DDBJ whole genome shotgun (WGS) entry which is preliminary data.</text>
</comment>
<organism evidence="1 2">
    <name type="scientific">Eisenbergiella tayi</name>
    <dbReference type="NCBI Taxonomy" id="1432052"/>
    <lineage>
        <taxon>Bacteria</taxon>
        <taxon>Bacillati</taxon>
        <taxon>Bacillota</taxon>
        <taxon>Clostridia</taxon>
        <taxon>Lachnospirales</taxon>
        <taxon>Lachnospiraceae</taxon>
        <taxon>Eisenbergiella</taxon>
    </lineage>
</organism>
<evidence type="ECO:0000313" key="2">
    <source>
        <dbReference type="Proteomes" id="UP000094271"/>
    </source>
</evidence>
<proteinExistence type="predicted"/>
<dbReference type="Proteomes" id="UP000094271">
    <property type="component" value="Unassembled WGS sequence"/>
</dbReference>
<dbReference type="AlphaFoldDB" id="A0A1E3UMG1"/>
<sequence>MIQTQEFFDAMDECKWEFAAKHNYLWQAGMNGRSGGYLVLYQGEKRPSGYKSYCANCGQKNYQLAADGNCTCGVCGRPTRVNFSQTHMQVVTYPGRGTDDGEDFEDWNMHALRERVKLVQELDQLADRMVELALRLTREAQVIEEEYFLPQTRKVLVTTL</sequence>
<gene>
    <name evidence="1" type="ORF">BEI59_06680</name>
</gene>
<dbReference type="EMBL" id="MEHA01000003">
    <property type="protein sequence ID" value="ODR54231.1"/>
    <property type="molecule type" value="Genomic_DNA"/>
</dbReference>
<reference evidence="1 2" key="1">
    <citation type="submission" date="2016-08" db="EMBL/GenBank/DDBJ databases">
        <authorList>
            <person name="Seilhamer J.J."/>
        </authorList>
    </citation>
    <scope>NUCLEOTIDE SEQUENCE [LARGE SCALE GENOMIC DNA]</scope>
    <source>
        <strain evidence="1 2">NML150140-1</strain>
    </source>
</reference>